<protein>
    <submittedName>
        <fullName evidence="2">Uncharacterized protein</fullName>
    </submittedName>
</protein>
<name>A0AAN7URV4_9PEZI</name>
<reference evidence="2 3" key="1">
    <citation type="submission" date="2023-10" db="EMBL/GenBank/DDBJ databases">
        <title>Draft genome sequence of Xylaria bambusicola isolate GMP-LS, the root and basal stem rot pathogen of sugarcane in Indonesia.</title>
        <authorList>
            <person name="Selvaraj P."/>
            <person name="Muralishankar V."/>
            <person name="Muruganantham S."/>
            <person name="Sp S."/>
            <person name="Haryani S."/>
            <person name="Lau K.J.X."/>
            <person name="Naqvi N.I."/>
        </authorList>
    </citation>
    <scope>NUCLEOTIDE SEQUENCE [LARGE SCALE GENOMIC DNA]</scope>
    <source>
        <strain evidence="2">GMP-LS</strain>
    </source>
</reference>
<proteinExistence type="predicted"/>
<keyword evidence="3" id="KW-1185">Reference proteome</keyword>
<dbReference type="AlphaFoldDB" id="A0AAN7URV4"/>
<dbReference type="Proteomes" id="UP001305414">
    <property type="component" value="Unassembled WGS sequence"/>
</dbReference>
<gene>
    <name evidence="2" type="ORF">RRF57_006044</name>
</gene>
<evidence type="ECO:0000256" key="1">
    <source>
        <dbReference type="SAM" id="MobiDB-lite"/>
    </source>
</evidence>
<evidence type="ECO:0000313" key="2">
    <source>
        <dbReference type="EMBL" id="KAK5630329.1"/>
    </source>
</evidence>
<evidence type="ECO:0000313" key="3">
    <source>
        <dbReference type="Proteomes" id="UP001305414"/>
    </source>
</evidence>
<comment type="caution">
    <text evidence="2">The sequence shown here is derived from an EMBL/GenBank/DDBJ whole genome shotgun (WGS) entry which is preliminary data.</text>
</comment>
<dbReference type="EMBL" id="JAWHQM010000015">
    <property type="protein sequence ID" value="KAK5630329.1"/>
    <property type="molecule type" value="Genomic_DNA"/>
</dbReference>
<accession>A0AAN7URV4</accession>
<organism evidence="2 3">
    <name type="scientific">Xylaria bambusicola</name>
    <dbReference type="NCBI Taxonomy" id="326684"/>
    <lineage>
        <taxon>Eukaryota</taxon>
        <taxon>Fungi</taxon>
        <taxon>Dikarya</taxon>
        <taxon>Ascomycota</taxon>
        <taxon>Pezizomycotina</taxon>
        <taxon>Sordariomycetes</taxon>
        <taxon>Xylariomycetidae</taxon>
        <taxon>Xylariales</taxon>
        <taxon>Xylariaceae</taxon>
        <taxon>Xylaria</taxon>
    </lineage>
</organism>
<feature type="region of interest" description="Disordered" evidence="1">
    <location>
        <begin position="137"/>
        <end position="179"/>
    </location>
</feature>
<sequence>MQRVSYQRGTAKWKYNREALIDNEQNSIIAEFCRRVQAVIWNRRLFKTKNEALGLGPSNIKVRDQLAIIYGCTVLVILRQARKKPRDKKREEYESMVEILKACIKICHETLLRKLLYKKAIGDNQADPGIKKALDDYNARIPPSETTESGRSIHGKEKDVETGTSNSATESERSKTVTNQMNADKEDPLYYYKLIGDNYVHGMMDGEALRRKFYSDIPDRTFGLR</sequence>